<keyword evidence="2" id="KW-1003">Cell membrane</keyword>
<feature type="region of interest" description="Disordered" evidence="3">
    <location>
        <begin position="484"/>
        <end position="548"/>
    </location>
</feature>
<dbReference type="EMBL" id="CAUOFW020001392">
    <property type="protein sequence ID" value="CAK9144467.1"/>
    <property type="molecule type" value="Genomic_DNA"/>
</dbReference>
<organism evidence="5 6">
    <name type="scientific">Ilex paraguariensis</name>
    <name type="common">yerba mate</name>
    <dbReference type="NCBI Taxonomy" id="185542"/>
    <lineage>
        <taxon>Eukaryota</taxon>
        <taxon>Viridiplantae</taxon>
        <taxon>Streptophyta</taxon>
        <taxon>Embryophyta</taxon>
        <taxon>Tracheophyta</taxon>
        <taxon>Spermatophyta</taxon>
        <taxon>Magnoliopsida</taxon>
        <taxon>eudicotyledons</taxon>
        <taxon>Gunneridae</taxon>
        <taxon>Pentapetalae</taxon>
        <taxon>asterids</taxon>
        <taxon>campanulids</taxon>
        <taxon>Aquifoliales</taxon>
        <taxon>Aquifoliaceae</taxon>
        <taxon>Ilex</taxon>
    </lineage>
</organism>
<dbReference type="Gene3D" id="3.30.200.20">
    <property type="entry name" value="Phosphorylase Kinase, domain 1"/>
    <property type="match status" value="1"/>
</dbReference>
<evidence type="ECO:0000256" key="3">
    <source>
        <dbReference type="SAM" id="MobiDB-lite"/>
    </source>
</evidence>
<feature type="region of interest" description="Disordered" evidence="3">
    <location>
        <begin position="14"/>
        <end position="115"/>
    </location>
</feature>
<comment type="caution">
    <text evidence="5">The sequence shown here is derived from an EMBL/GenBank/DDBJ whole genome shotgun (WGS) entry which is preliminary data.</text>
</comment>
<keyword evidence="2" id="KW-0472">Membrane</keyword>
<feature type="compositionally biased region" description="Polar residues" evidence="3">
    <location>
        <begin position="57"/>
        <end position="74"/>
    </location>
</feature>
<dbReference type="GO" id="GO:0005886">
    <property type="term" value="C:plasma membrane"/>
    <property type="evidence" value="ECO:0007669"/>
    <property type="project" value="UniProtKB-SubCell"/>
</dbReference>
<name>A0ABC8RJ90_9AQUA</name>
<feature type="compositionally biased region" description="Polar residues" evidence="3">
    <location>
        <begin position="24"/>
        <end position="33"/>
    </location>
</feature>
<evidence type="ECO:0000256" key="1">
    <source>
        <dbReference type="ARBA" id="ARBA00004236"/>
    </source>
</evidence>
<evidence type="ECO:0000313" key="5">
    <source>
        <dbReference type="EMBL" id="CAK9144467.1"/>
    </source>
</evidence>
<dbReference type="Gene3D" id="1.10.510.10">
    <property type="entry name" value="Transferase(Phosphotransferase) domain 1"/>
    <property type="match status" value="1"/>
</dbReference>
<dbReference type="InterPro" id="IPR001245">
    <property type="entry name" value="Ser-Thr/Tyr_kinase_cat_dom"/>
</dbReference>
<feature type="compositionally biased region" description="Polar residues" evidence="3">
    <location>
        <begin position="532"/>
        <end position="542"/>
    </location>
</feature>
<evidence type="ECO:0000256" key="2">
    <source>
        <dbReference type="ARBA" id="ARBA00022475"/>
    </source>
</evidence>
<protein>
    <recommendedName>
        <fullName evidence="4">Protein kinase domain-containing protein</fullName>
    </recommendedName>
</protein>
<proteinExistence type="predicted"/>
<evidence type="ECO:0000259" key="4">
    <source>
        <dbReference type="PROSITE" id="PS50011"/>
    </source>
</evidence>
<dbReference type="PANTHER" id="PTHR45621">
    <property type="entry name" value="OS01G0588500 PROTEIN-RELATED"/>
    <property type="match status" value="1"/>
</dbReference>
<feature type="domain" description="Protein kinase" evidence="4">
    <location>
        <begin position="172"/>
        <end position="449"/>
    </location>
</feature>
<dbReference type="InterPro" id="IPR050823">
    <property type="entry name" value="Plant_Ser_Thr_Prot_Kinase"/>
</dbReference>
<comment type="subcellular location">
    <subcellularLocation>
        <location evidence="1">Cell membrane</location>
    </subcellularLocation>
</comment>
<reference evidence="5 6" key="1">
    <citation type="submission" date="2024-02" db="EMBL/GenBank/DDBJ databases">
        <authorList>
            <person name="Vignale AGUSTIN F."/>
            <person name="Sosa J E."/>
            <person name="Modenutti C."/>
        </authorList>
    </citation>
    <scope>NUCLEOTIDE SEQUENCE [LARGE SCALE GENOMIC DNA]</scope>
</reference>
<dbReference type="InterPro" id="IPR000719">
    <property type="entry name" value="Prot_kinase_dom"/>
</dbReference>
<dbReference type="PROSITE" id="PS50011">
    <property type="entry name" value="PROTEIN_KINASE_DOM"/>
    <property type="match status" value="1"/>
</dbReference>
<dbReference type="AlphaFoldDB" id="A0ABC8RJ90"/>
<feature type="compositionally biased region" description="Polar residues" evidence="3">
    <location>
        <begin position="514"/>
        <end position="523"/>
    </location>
</feature>
<accession>A0ABC8RJ90</accession>
<sequence>MGCFTVLKSKKKYEQSASFKHVSHPTNTPTTLPEPQVHTRALQSAPPSFRTRGKPVQPNNKVTNNRTRALSAPSSLIAPEQDPLTSVECEEQEEPRSRMGSMKEHRSPSPQPLPLPAPQSVVAFKTMGSFKVGNASGPLNTSGPLPLPPTLPHMGILRNFSYDEIAAACQSFSPERCMSEGLSSVIFRASFGDDASGSKKLEATVTRLHPSTQGLKEFINEVNTLASLQHSCLCKLIGFHAREGSEQRMLVYERLFHGSLDRLLYGRSDGPPVDWNARMKVALSAAQGLTFLHEEGPFQAMFHEFSTANIQIDKDFSAKLSGYGCITPIPEADIPSGSSALANLSIETLERRLVTPKSNVWSFGIVLLELLTGRKNLNSRHPKEERNLVKWSRPFLADDSRLSLIMDPQLKGRFPAKAARTVADIAQRCLQKDPSERPTMRTVVEHLKIIQDMKYTSRFPLQDPGAISGKHMSRSPSLNGIINPAPRLSFSPSRPAARPSISPTRPLALPMSLPLQTCSSTLSLEEMERQGNQKSPSSTVRRSSVEGF</sequence>
<gene>
    <name evidence="5" type="ORF">ILEXP_LOCUS12220</name>
</gene>
<feature type="compositionally biased region" description="Basic and acidic residues" evidence="3">
    <location>
        <begin position="94"/>
        <end position="107"/>
    </location>
</feature>
<dbReference type="SUPFAM" id="SSF56112">
    <property type="entry name" value="Protein kinase-like (PK-like)"/>
    <property type="match status" value="1"/>
</dbReference>
<dbReference type="Proteomes" id="UP001642360">
    <property type="component" value="Unassembled WGS sequence"/>
</dbReference>
<dbReference type="InterPro" id="IPR011009">
    <property type="entry name" value="Kinase-like_dom_sf"/>
</dbReference>
<feature type="compositionally biased region" description="Low complexity" evidence="3">
    <location>
        <begin position="484"/>
        <end position="506"/>
    </location>
</feature>
<evidence type="ECO:0000313" key="6">
    <source>
        <dbReference type="Proteomes" id="UP001642360"/>
    </source>
</evidence>
<keyword evidence="6" id="KW-1185">Reference proteome</keyword>
<dbReference type="Pfam" id="PF07714">
    <property type="entry name" value="PK_Tyr_Ser-Thr"/>
    <property type="match status" value="1"/>
</dbReference>